<reference evidence="2" key="2">
    <citation type="submission" date="2020-09" db="EMBL/GenBank/DDBJ databases">
        <authorList>
            <person name="Sun Q."/>
            <person name="Zhou Y."/>
        </authorList>
    </citation>
    <scope>NUCLEOTIDE SEQUENCE</scope>
    <source>
        <strain evidence="2">CGMCC 1.15447</strain>
    </source>
</reference>
<dbReference type="GO" id="GO:0006043">
    <property type="term" value="P:glucosamine catabolic process"/>
    <property type="evidence" value="ECO:0007669"/>
    <property type="project" value="TreeGrafter"/>
</dbReference>
<gene>
    <name evidence="2" type="primary">nagB</name>
    <name evidence="2" type="ORF">GCM10011507_21670</name>
</gene>
<dbReference type="SUPFAM" id="SSF100950">
    <property type="entry name" value="NagB/RpiA/CoA transferase-like"/>
    <property type="match status" value="1"/>
</dbReference>
<dbReference type="GO" id="GO:0019262">
    <property type="term" value="P:N-acetylneuraminate catabolic process"/>
    <property type="evidence" value="ECO:0007669"/>
    <property type="project" value="TreeGrafter"/>
</dbReference>
<dbReference type="PANTHER" id="PTHR11280">
    <property type="entry name" value="GLUCOSAMINE-6-PHOSPHATE ISOMERASE"/>
    <property type="match status" value="1"/>
</dbReference>
<dbReference type="GO" id="GO:0004342">
    <property type="term" value="F:glucosamine-6-phosphate deaminase activity"/>
    <property type="evidence" value="ECO:0007669"/>
    <property type="project" value="InterPro"/>
</dbReference>
<protein>
    <submittedName>
        <fullName evidence="2">Glucosamine-6-phosphate deaminase</fullName>
    </submittedName>
</protein>
<accession>A0A916RU53</accession>
<dbReference type="PANTHER" id="PTHR11280:SF6">
    <property type="entry name" value="GLUCOSAMINE-6-PHOSPHATE ISOMERASE NAGB"/>
    <property type="match status" value="1"/>
</dbReference>
<dbReference type="EMBL" id="BMJB01000001">
    <property type="protein sequence ID" value="GGA69794.1"/>
    <property type="molecule type" value="Genomic_DNA"/>
</dbReference>
<dbReference type="GO" id="GO:0005737">
    <property type="term" value="C:cytoplasm"/>
    <property type="evidence" value="ECO:0007669"/>
    <property type="project" value="TreeGrafter"/>
</dbReference>
<feature type="domain" description="Glucosamine/galactosamine-6-phosphate isomerase" evidence="1">
    <location>
        <begin position="8"/>
        <end position="225"/>
    </location>
</feature>
<dbReference type="InterPro" id="IPR037171">
    <property type="entry name" value="NagB/RpiA_transferase-like"/>
</dbReference>
<evidence type="ECO:0000313" key="2">
    <source>
        <dbReference type="EMBL" id="GGA69794.1"/>
    </source>
</evidence>
<dbReference type="RefSeq" id="WP_229668872.1">
    <property type="nucleotide sequence ID" value="NZ_BMJB01000001.1"/>
</dbReference>
<dbReference type="GO" id="GO:0042802">
    <property type="term" value="F:identical protein binding"/>
    <property type="evidence" value="ECO:0007669"/>
    <property type="project" value="TreeGrafter"/>
</dbReference>
<sequence>MDIRIASTRQEMGRQAAADIAAELRERLVRQSDVRVIFAAAPSQQEMLDALIREPGIDWARITAFHMDEYIGLPAGAAQRFGLWLRAAIFDRVAFKRVHLIEASGDAEAACRGYAKLLAEAPIDMVLLGVGVNGHLAFNDPPADLEDAEEVKVVGLDEACRQQQVDDGCFASLDDVPQRAITLTVPTLLGANRLFCCVPGARKQVAVRRMVHEEISGACPATALRRHPRCAVYLDRDSSAML</sequence>
<dbReference type="GO" id="GO:0006046">
    <property type="term" value="P:N-acetylglucosamine catabolic process"/>
    <property type="evidence" value="ECO:0007669"/>
    <property type="project" value="TreeGrafter"/>
</dbReference>
<dbReference type="InterPro" id="IPR004547">
    <property type="entry name" value="Glucosamine6P_isomerase"/>
</dbReference>
<name>A0A916RU53_9BACT</name>
<evidence type="ECO:0000313" key="3">
    <source>
        <dbReference type="Proteomes" id="UP000648801"/>
    </source>
</evidence>
<reference evidence="2" key="1">
    <citation type="journal article" date="2014" name="Int. J. Syst. Evol. Microbiol.">
        <title>Complete genome sequence of Corynebacterium casei LMG S-19264T (=DSM 44701T), isolated from a smear-ripened cheese.</title>
        <authorList>
            <consortium name="US DOE Joint Genome Institute (JGI-PGF)"/>
            <person name="Walter F."/>
            <person name="Albersmeier A."/>
            <person name="Kalinowski J."/>
            <person name="Ruckert C."/>
        </authorList>
    </citation>
    <scope>NUCLEOTIDE SEQUENCE</scope>
    <source>
        <strain evidence="2">CGMCC 1.15447</strain>
    </source>
</reference>
<comment type="caution">
    <text evidence="2">The sequence shown here is derived from an EMBL/GenBank/DDBJ whole genome shotgun (WGS) entry which is preliminary data.</text>
</comment>
<keyword evidence="3" id="KW-1185">Reference proteome</keyword>
<proteinExistence type="predicted"/>
<dbReference type="InterPro" id="IPR006148">
    <property type="entry name" value="Glc/Gal-6P_isomerase"/>
</dbReference>
<evidence type="ECO:0000259" key="1">
    <source>
        <dbReference type="Pfam" id="PF01182"/>
    </source>
</evidence>
<organism evidence="2 3">
    <name type="scientific">Edaphobacter acidisoli</name>
    <dbReference type="NCBI Taxonomy" id="2040573"/>
    <lineage>
        <taxon>Bacteria</taxon>
        <taxon>Pseudomonadati</taxon>
        <taxon>Acidobacteriota</taxon>
        <taxon>Terriglobia</taxon>
        <taxon>Terriglobales</taxon>
        <taxon>Acidobacteriaceae</taxon>
        <taxon>Edaphobacter</taxon>
    </lineage>
</organism>
<dbReference type="Proteomes" id="UP000648801">
    <property type="component" value="Unassembled WGS sequence"/>
</dbReference>
<dbReference type="GO" id="GO:0005975">
    <property type="term" value="P:carbohydrate metabolic process"/>
    <property type="evidence" value="ECO:0007669"/>
    <property type="project" value="InterPro"/>
</dbReference>
<dbReference type="CDD" id="cd01399">
    <property type="entry name" value="GlcN6P_deaminase"/>
    <property type="match status" value="1"/>
</dbReference>
<dbReference type="Pfam" id="PF01182">
    <property type="entry name" value="Glucosamine_iso"/>
    <property type="match status" value="1"/>
</dbReference>
<dbReference type="AlphaFoldDB" id="A0A916RU53"/>
<dbReference type="Gene3D" id="3.40.50.1360">
    <property type="match status" value="1"/>
</dbReference>